<evidence type="ECO:0000313" key="2">
    <source>
        <dbReference type="Proteomes" id="UP000002941"/>
    </source>
</evidence>
<comment type="caution">
    <text evidence="1">The sequence shown here is derived from an EMBL/GenBank/DDBJ whole genome shotgun (WGS) entry which is preliminary data.</text>
</comment>
<evidence type="ECO:0000313" key="1">
    <source>
        <dbReference type="EMBL" id="EJF36498.1"/>
    </source>
</evidence>
<reference evidence="1 2" key="1">
    <citation type="submission" date="2012-05" db="EMBL/GenBank/DDBJ databases">
        <authorList>
            <person name="Harkins D.M."/>
            <person name="Madupu R."/>
            <person name="Durkin A.S."/>
            <person name="Torralba M."/>
            <person name="Methe B."/>
            <person name="Sutton G.G."/>
            <person name="Nelson K.E."/>
        </authorList>
    </citation>
    <scope>NUCLEOTIDE SEQUENCE [LARGE SCALE GENOMIC DNA]</scope>
    <source>
        <strain evidence="1 2">F0489</strain>
    </source>
</reference>
<proteinExistence type="predicted"/>
<name>J1GU73_9ACTO</name>
<protein>
    <submittedName>
        <fullName evidence="1">Uncharacterized protein</fullName>
    </submittedName>
</protein>
<sequence length="68" mass="7051">MAAAGATVPAGARASAGFWLPPVLARRGRHFRMRSTVPPSISFENVYLDGVGASVSLPSGFSGFSVRT</sequence>
<dbReference type="AlphaFoldDB" id="J1GU73"/>
<organism evidence="1 2">
    <name type="scientific">Actinomyces massiliensis F0489</name>
    <dbReference type="NCBI Taxonomy" id="1125718"/>
    <lineage>
        <taxon>Bacteria</taxon>
        <taxon>Bacillati</taxon>
        <taxon>Actinomycetota</taxon>
        <taxon>Actinomycetes</taxon>
        <taxon>Actinomycetales</taxon>
        <taxon>Actinomycetaceae</taxon>
        <taxon>Actinomyces</taxon>
    </lineage>
</organism>
<dbReference type="EMBL" id="AKFT01000218">
    <property type="protein sequence ID" value="EJF36498.1"/>
    <property type="molecule type" value="Genomic_DNA"/>
</dbReference>
<dbReference type="Proteomes" id="UP000002941">
    <property type="component" value="Unassembled WGS sequence"/>
</dbReference>
<gene>
    <name evidence="1" type="ORF">HMPREF1318_0240</name>
</gene>
<accession>J1GU73</accession>
<keyword evidence="2" id="KW-1185">Reference proteome</keyword>